<feature type="transmembrane region" description="Helical" evidence="7">
    <location>
        <begin position="517"/>
        <end position="540"/>
    </location>
</feature>
<protein>
    <recommendedName>
        <fullName evidence="10">Transmembrane protein 245</fullName>
    </recommendedName>
</protein>
<proteinExistence type="inferred from homology"/>
<feature type="compositionally biased region" description="Pro residues" evidence="6">
    <location>
        <begin position="34"/>
        <end position="48"/>
    </location>
</feature>
<keyword evidence="4 7" id="KW-1133">Transmembrane helix</keyword>
<dbReference type="PANTHER" id="PTHR21716:SF74">
    <property type="entry name" value="TRANSMEMBRANE PROTEIN TQSA"/>
    <property type="match status" value="1"/>
</dbReference>
<accession>A0AAD5D9V7</accession>
<name>A0AAD5D9V7_AMBAR</name>
<evidence type="ECO:0000313" key="8">
    <source>
        <dbReference type="EMBL" id="KAI7755625.1"/>
    </source>
</evidence>
<feature type="transmembrane region" description="Helical" evidence="7">
    <location>
        <begin position="547"/>
        <end position="568"/>
    </location>
</feature>
<comment type="subcellular location">
    <subcellularLocation>
        <location evidence="1">Membrane</location>
        <topology evidence="1">Multi-pass membrane protein</topology>
    </subcellularLocation>
</comment>
<comment type="caution">
    <text evidence="8">The sequence shown here is derived from an EMBL/GenBank/DDBJ whole genome shotgun (WGS) entry which is preliminary data.</text>
</comment>
<dbReference type="PANTHER" id="PTHR21716">
    <property type="entry name" value="TRANSMEMBRANE PROTEIN"/>
    <property type="match status" value="1"/>
</dbReference>
<dbReference type="EMBL" id="JAMZMK010000971">
    <property type="protein sequence ID" value="KAI7755625.1"/>
    <property type="molecule type" value="Genomic_DNA"/>
</dbReference>
<evidence type="ECO:0008006" key="10">
    <source>
        <dbReference type="Google" id="ProtNLM"/>
    </source>
</evidence>
<feature type="transmembrane region" description="Helical" evidence="7">
    <location>
        <begin position="188"/>
        <end position="220"/>
    </location>
</feature>
<feature type="transmembrane region" description="Helical" evidence="7">
    <location>
        <begin position="613"/>
        <end position="631"/>
    </location>
</feature>
<evidence type="ECO:0000256" key="6">
    <source>
        <dbReference type="SAM" id="MobiDB-lite"/>
    </source>
</evidence>
<keyword evidence="9" id="KW-1185">Reference proteome</keyword>
<evidence type="ECO:0000256" key="5">
    <source>
        <dbReference type="ARBA" id="ARBA00023136"/>
    </source>
</evidence>
<gene>
    <name evidence="8" type="ORF">M8C21_007161</name>
</gene>
<organism evidence="8 9">
    <name type="scientific">Ambrosia artemisiifolia</name>
    <name type="common">Common ragweed</name>
    <dbReference type="NCBI Taxonomy" id="4212"/>
    <lineage>
        <taxon>Eukaryota</taxon>
        <taxon>Viridiplantae</taxon>
        <taxon>Streptophyta</taxon>
        <taxon>Embryophyta</taxon>
        <taxon>Tracheophyta</taxon>
        <taxon>Spermatophyta</taxon>
        <taxon>Magnoliopsida</taxon>
        <taxon>eudicotyledons</taxon>
        <taxon>Gunneridae</taxon>
        <taxon>Pentapetalae</taxon>
        <taxon>asterids</taxon>
        <taxon>campanulids</taxon>
        <taxon>Asterales</taxon>
        <taxon>Asteraceae</taxon>
        <taxon>Asteroideae</taxon>
        <taxon>Heliantheae alliance</taxon>
        <taxon>Heliantheae</taxon>
        <taxon>Ambrosia</taxon>
    </lineage>
</organism>
<evidence type="ECO:0000313" key="9">
    <source>
        <dbReference type="Proteomes" id="UP001206925"/>
    </source>
</evidence>
<evidence type="ECO:0000256" key="2">
    <source>
        <dbReference type="ARBA" id="ARBA00009773"/>
    </source>
</evidence>
<evidence type="ECO:0000256" key="4">
    <source>
        <dbReference type="ARBA" id="ARBA00022989"/>
    </source>
</evidence>
<keyword evidence="3 7" id="KW-0812">Transmembrane</keyword>
<feature type="transmembrane region" description="Helical" evidence="7">
    <location>
        <begin position="583"/>
        <end position="601"/>
    </location>
</feature>
<keyword evidence="5 7" id="KW-0472">Membrane</keyword>
<feature type="region of interest" description="Disordered" evidence="6">
    <location>
        <begin position="1"/>
        <end position="58"/>
    </location>
</feature>
<evidence type="ECO:0000256" key="1">
    <source>
        <dbReference type="ARBA" id="ARBA00004141"/>
    </source>
</evidence>
<dbReference type="AlphaFoldDB" id="A0AAD5D9V7"/>
<comment type="similarity">
    <text evidence="2">Belongs to the autoinducer-2 exporter (AI-2E) (TC 2.A.86) family.</text>
</comment>
<evidence type="ECO:0000256" key="3">
    <source>
        <dbReference type="ARBA" id="ARBA00022692"/>
    </source>
</evidence>
<dbReference type="Proteomes" id="UP001206925">
    <property type="component" value="Unassembled WGS sequence"/>
</dbReference>
<dbReference type="GO" id="GO:0016020">
    <property type="term" value="C:membrane"/>
    <property type="evidence" value="ECO:0007669"/>
    <property type="project" value="UniProtKB-SubCell"/>
</dbReference>
<evidence type="ECO:0000256" key="7">
    <source>
        <dbReference type="SAM" id="Phobius"/>
    </source>
</evidence>
<feature type="compositionally biased region" description="Low complexity" evidence="6">
    <location>
        <begin position="1"/>
        <end position="19"/>
    </location>
</feature>
<feature type="transmembrane region" description="Helical" evidence="7">
    <location>
        <begin position="452"/>
        <end position="482"/>
    </location>
</feature>
<dbReference type="InterPro" id="IPR002549">
    <property type="entry name" value="AI-2E-like"/>
</dbReference>
<feature type="transmembrane region" description="Helical" evidence="7">
    <location>
        <begin position="66"/>
        <end position="87"/>
    </location>
</feature>
<reference evidence="8" key="1">
    <citation type="submission" date="2022-06" db="EMBL/GenBank/DDBJ databases">
        <title>Uncovering the hologenomic basis of an extraordinary plant invasion.</title>
        <authorList>
            <person name="Bieker V.C."/>
            <person name="Martin M.D."/>
            <person name="Gilbert T."/>
            <person name="Hodgins K."/>
            <person name="Battlay P."/>
            <person name="Petersen B."/>
            <person name="Wilson J."/>
        </authorList>
    </citation>
    <scope>NUCLEOTIDE SEQUENCE</scope>
    <source>
        <strain evidence="8">AA19_3_7</strain>
        <tissue evidence="8">Leaf</tissue>
    </source>
</reference>
<sequence>MELVPYSDPNTNPSSSSPPWQDMFRSASTHKPNPSSPEPVPEPKPNPEPNNNNNKPSLSNDPQVRLALYIAMAHAGLAFTIFILFALSKLLEEYLRPILWAILCSIPLRVIQQTLVLFWTEPLQQGLTETVLAVPVSIYKVFIETFVEIRSQLFKTSVRSKKTKHSNNNNNGKHDSVERKQRSGFLILFRWLVSFWVFVMAYEQLGVIGAIGLLGLGFVFSSSHVKSSLSVGLSFGRNSKQRVQSVHTAFLTKGVLNRLETFVAFGLIFGMIVGSVMGIMFFSYKIGVEGKDVVYSIKSHVEENNYAERIGLRKWMDENDVPGMVDRYTTQFYETVNEQIDSLGVQYNVTEIVQEMKQLIVPRRLNVTNSSVSSTALATPNPYTEKILSLKRIVSNREWSAIYPEVNAMLNEARISKADVMEKAKAVAFQGKDIIQRVLASSKSIVGGSTKLVFVVIESVVSGAAGFVNFISQSMVFIWVLYSLITSDSGGVTEQVMYMIPIPRSTRKRCVEVLDRAISGVLLATAEIAFFQGCLTWLLFRLFNIHFLYTSTLLAFINPLLPIFPYFFSTIPAALQLVLEGRYIVAIFLSIIHLVLIDYGTTEIQEDIPGHSAYLTGLSIIGGVALFPSALEGAILGPLITTVLIALKNLYVEYVLDEPKEEKQE</sequence>
<feature type="transmembrane region" description="Helical" evidence="7">
    <location>
        <begin position="262"/>
        <end position="282"/>
    </location>
</feature>